<reference evidence="1" key="1">
    <citation type="submission" date="2017-06" db="EMBL/GenBank/DDBJ databases">
        <title>Intra-specific comparison of mitochondrial genome in Tremella fuciformis suggests a gene evolution hypothesis that the N-terminal was replaced by exogenetic one.</title>
        <authorList>
            <person name="Deng Y."/>
            <person name="Ming R."/>
            <person name="Xie B."/>
        </authorList>
    </citation>
    <scope>NUCLEOTIDE SEQUENCE</scope>
    <source>
        <strain evidence="1">TF06</strain>
    </source>
</reference>
<gene>
    <name evidence="1" type="primary">orf565</name>
</gene>
<organism evidence="1">
    <name type="scientific">Tremella fuciformis</name>
    <dbReference type="NCBI Taxonomy" id="64657"/>
    <lineage>
        <taxon>Eukaryota</taxon>
        <taxon>Fungi</taxon>
        <taxon>Dikarya</taxon>
        <taxon>Basidiomycota</taxon>
        <taxon>Agaricomycotina</taxon>
        <taxon>Tremellomycetes</taxon>
        <taxon>Tremellales</taxon>
        <taxon>Tremellaceae</taxon>
        <taxon>Tremella</taxon>
    </lineage>
</organism>
<evidence type="ECO:0000313" key="1">
    <source>
        <dbReference type="EMBL" id="ATX61974.1"/>
    </source>
</evidence>
<geneLocation type="mitochondrion" evidence="1"/>
<sequence length="565" mass="63993">MVTFFQSLVDVLHYLSQYLDYGTQLLINTLSENVYLRLGFLWNVKDVSSIKLIFIVFTGFLMSCLINKTSYRCNVTHRSMIRLLISTTIVGLHVRDDMLLDLDDSNTYGMSLPVVVGPEEYDNYIPWDNTQHMRNGIEGLNRMYNSLEPESSLKHFIDSHCSHLLQPLVGNTTIPKNYTDVSVLKQLPGTVKLGNGYNLGDYQSLDTLAGVYVFYTDDEVVQCGSSIHFINRMKSHHLNIENDTFTFSNLPTGSFYWTPVSYHPNYVFMYAMDHPNMSSRDEEILTFFTQQEIRSLEQAYTTFAQPSNYNGHQKVNMWHAKWQVGSDSSFNPTGKRTTWVTSDGESHTRSSIKAAAVELGFGHDRVATVGSVEGATLNTERYGKVTINIEGQPKTDKYPDLRSGTPKNTFVDDSLLTNDVYYLFDRDMNLLPMGPYKTAPRVNEALGFPRNYRGPKHWCNYMHLLKSTLLGISVYVYKVYNLHPKPILVTCLSTGKVTEYPSVKAVVAGLGTTVKTVILRVVEGSTLKTKTGSYTLQCKNRDDIKSFKARYDSFKGGSSCRNKTT</sequence>
<protein>
    <submittedName>
        <fullName evidence="1">Uncharacterized protein</fullName>
    </submittedName>
</protein>
<accession>A0A2H4QBK0</accession>
<proteinExistence type="predicted"/>
<name>A0A2H4QBK0_9TREE</name>
<dbReference type="EMBL" id="MF422650">
    <property type="protein sequence ID" value="ATX61974.1"/>
    <property type="molecule type" value="Genomic_DNA"/>
</dbReference>
<keyword evidence="1" id="KW-0496">Mitochondrion</keyword>
<dbReference type="AlphaFoldDB" id="A0A2H4QBK0"/>